<gene>
    <name evidence="2" type="primary">gb10723</name>
    <name evidence="2" type="ORF">PR202_gb10723</name>
</gene>
<comment type="caution">
    <text evidence="2">The sequence shown here is derived from an EMBL/GenBank/DDBJ whole genome shotgun (WGS) entry which is preliminary data.</text>
</comment>
<dbReference type="EMBL" id="BQKI01000076">
    <property type="protein sequence ID" value="GJN23105.1"/>
    <property type="molecule type" value="Genomic_DNA"/>
</dbReference>
<sequence length="80" mass="8635">MIVLVDALMSLMEAYAPARCVIFTLRGTLMGSSSSADNPSKHRSDLQTHGPFGDCMDGTVEVVTSVMERASEYDIFFLGG</sequence>
<reference evidence="2" key="1">
    <citation type="journal article" date="2018" name="DNA Res.">
        <title>Multiple hybrid de novo genome assembly of finger millet, an orphan allotetraploid crop.</title>
        <authorList>
            <person name="Hatakeyama M."/>
            <person name="Aluri S."/>
            <person name="Balachadran M.T."/>
            <person name="Sivarajan S.R."/>
            <person name="Patrignani A."/>
            <person name="Gruter S."/>
            <person name="Poveda L."/>
            <person name="Shimizu-Inatsugi R."/>
            <person name="Baeten J."/>
            <person name="Francoijs K.J."/>
            <person name="Nataraja K.N."/>
            <person name="Reddy Y.A.N."/>
            <person name="Phadnis S."/>
            <person name="Ravikumar R.L."/>
            <person name="Schlapbach R."/>
            <person name="Sreeman S.M."/>
            <person name="Shimizu K.K."/>
        </authorList>
    </citation>
    <scope>NUCLEOTIDE SEQUENCE</scope>
</reference>
<keyword evidence="3" id="KW-1185">Reference proteome</keyword>
<name>A0AAV5EK89_ELECO</name>
<organism evidence="2 3">
    <name type="scientific">Eleusine coracana subsp. coracana</name>
    <dbReference type="NCBI Taxonomy" id="191504"/>
    <lineage>
        <taxon>Eukaryota</taxon>
        <taxon>Viridiplantae</taxon>
        <taxon>Streptophyta</taxon>
        <taxon>Embryophyta</taxon>
        <taxon>Tracheophyta</taxon>
        <taxon>Spermatophyta</taxon>
        <taxon>Magnoliopsida</taxon>
        <taxon>Liliopsida</taxon>
        <taxon>Poales</taxon>
        <taxon>Poaceae</taxon>
        <taxon>PACMAD clade</taxon>
        <taxon>Chloridoideae</taxon>
        <taxon>Cynodonteae</taxon>
        <taxon>Eleusininae</taxon>
        <taxon>Eleusine</taxon>
    </lineage>
</organism>
<evidence type="ECO:0000256" key="1">
    <source>
        <dbReference type="SAM" id="MobiDB-lite"/>
    </source>
</evidence>
<dbReference type="Proteomes" id="UP001054889">
    <property type="component" value="Unassembled WGS sequence"/>
</dbReference>
<evidence type="ECO:0000313" key="2">
    <source>
        <dbReference type="EMBL" id="GJN23105.1"/>
    </source>
</evidence>
<feature type="region of interest" description="Disordered" evidence="1">
    <location>
        <begin position="31"/>
        <end position="52"/>
    </location>
</feature>
<dbReference type="AlphaFoldDB" id="A0AAV5EK89"/>
<evidence type="ECO:0000313" key="3">
    <source>
        <dbReference type="Proteomes" id="UP001054889"/>
    </source>
</evidence>
<accession>A0AAV5EK89</accession>
<protein>
    <submittedName>
        <fullName evidence="2">Uncharacterized protein</fullName>
    </submittedName>
</protein>
<proteinExistence type="predicted"/>
<reference evidence="2" key="2">
    <citation type="submission" date="2021-12" db="EMBL/GenBank/DDBJ databases">
        <title>Resequencing data analysis of finger millet.</title>
        <authorList>
            <person name="Hatakeyama M."/>
            <person name="Aluri S."/>
            <person name="Balachadran M.T."/>
            <person name="Sivarajan S.R."/>
            <person name="Poveda L."/>
            <person name="Shimizu-Inatsugi R."/>
            <person name="Schlapbach R."/>
            <person name="Sreeman S.M."/>
            <person name="Shimizu K.K."/>
        </authorList>
    </citation>
    <scope>NUCLEOTIDE SEQUENCE</scope>
</reference>